<comment type="cofactor">
    <cofactor evidence="1">
        <name>pyridoxal 5'-phosphate</name>
        <dbReference type="ChEBI" id="CHEBI:597326"/>
    </cofactor>
</comment>
<dbReference type="Gene3D" id="3.40.640.10">
    <property type="entry name" value="Type I PLP-dependent aspartate aminotransferase-like (Major domain)"/>
    <property type="match status" value="1"/>
</dbReference>
<comment type="similarity">
    <text evidence="8">Belongs to the class-III pyridoxal-phosphate-dependent aminotransferase family.</text>
</comment>
<dbReference type="Gene3D" id="3.90.1150.10">
    <property type="entry name" value="Aspartate Aminotransferase, domain 1"/>
    <property type="match status" value="1"/>
</dbReference>
<organism evidence="9 10">
    <name type="scientific">Rhodococcus parequi</name>
    <dbReference type="NCBI Taxonomy" id="3137122"/>
    <lineage>
        <taxon>Bacteria</taxon>
        <taxon>Bacillati</taxon>
        <taxon>Actinomycetota</taxon>
        <taxon>Actinomycetes</taxon>
        <taxon>Mycobacteriales</taxon>
        <taxon>Nocardiaceae</taxon>
        <taxon>Rhodococcus</taxon>
    </lineage>
</organism>
<evidence type="ECO:0000256" key="7">
    <source>
        <dbReference type="ARBA" id="ARBA00030587"/>
    </source>
</evidence>
<dbReference type="InterPro" id="IPR015422">
    <property type="entry name" value="PyrdxlP-dep_Trfase_small"/>
</dbReference>
<dbReference type="InterPro" id="IPR015424">
    <property type="entry name" value="PyrdxlP-dep_Trfase"/>
</dbReference>
<dbReference type="InterPro" id="IPR015421">
    <property type="entry name" value="PyrdxlP-dep_Trfase_major"/>
</dbReference>
<reference evidence="9 10" key="1">
    <citation type="submission" date="2023-11" db="EMBL/GenBank/DDBJ databases">
        <authorList>
            <person name="Val-Calvo J."/>
            <person name="Scortti M."/>
            <person name="Vazquez-Boland J."/>
        </authorList>
    </citation>
    <scope>NUCLEOTIDE SEQUENCE [LARGE SCALE GENOMIC DNA]</scope>
    <source>
        <strain evidence="9 10">PAM 2766</strain>
    </source>
</reference>
<dbReference type="InterPro" id="IPR049704">
    <property type="entry name" value="Aminotrans_3_PPA_site"/>
</dbReference>
<evidence type="ECO:0000313" key="10">
    <source>
        <dbReference type="Proteomes" id="UP001629745"/>
    </source>
</evidence>
<dbReference type="NCBIfam" id="TIGR01885">
    <property type="entry name" value="Orn_aminotrans"/>
    <property type="match status" value="1"/>
</dbReference>
<evidence type="ECO:0000256" key="1">
    <source>
        <dbReference type="ARBA" id="ARBA00001933"/>
    </source>
</evidence>
<dbReference type="InterPro" id="IPR005814">
    <property type="entry name" value="Aminotrans_3"/>
</dbReference>
<dbReference type="PIRSF" id="PIRSF000521">
    <property type="entry name" value="Transaminase_4ab_Lys_Orn"/>
    <property type="match status" value="1"/>
</dbReference>
<accession>A0ABW9FGT6</accession>
<evidence type="ECO:0000256" key="8">
    <source>
        <dbReference type="RuleBase" id="RU003560"/>
    </source>
</evidence>
<dbReference type="Pfam" id="PF00202">
    <property type="entry name" value="Aminotran_3"/>
    <property type="match status" value="1"/>
</dbReference>
<keyword evidence="4 9" id="KW-0032">Aminotransferase</keyword>
<dbReference type="PANTHER" id="PTHR11986">
    <property type="entry name" value="AMINOTRANSFERASE CLASS III"/>
    <property type="match status" value="1"/>
</dbReference>
<evidence type="ECO:0000256" key="2">
    <source>
        <dbReference type="ARBA" id="ARBA00004998"/>
    </source>
</evidence>
<dbReference type="GO" id="GO:0004587">
    <property type="term" value="F:ornithine aminotransferase activity"/>
    <property type="evidence" value="ECO:0007669"/>
    <property type="project" value="UniProtKB-EC"/>
</dbReference>
<dbReference type="SUPFAM" id="SSF53383">
    <property type="entry name" value="PLP-dependent transferases"/>
    <property type="match status" value="1"/>
</dbReference>
<keyword evidence="5 9" id="KW-0808">Transferase</keyword>
<evidence type="ECO:0000313" key="9">
    <source>
        <dbReference type="EMBL" id="MFM1724776.1"/>
    </source>
</evidence>
<dbReference type="CDD" id="cd00610">
    <property type="entry name" value="OAT_like"/>
    <property type="match status" value="1"/>
</dbReference>
<protein>
    <recommendedName>
        <fullName evidence="3">ornithine aminotransferase</fullName>
        <ecNumber evidence="3">2.6.1.13</ecNumber>
    </recommendedName>
    <alternativeName>
        <fullName evidence="7">Ornithine--oxo-acid aminotransferase</fullName>
    </alternativeName>
</protein>
<evidence type="ECO:0000256" key="4">
    <source>
        <dbReference type="ARBA" id="ARBA00022576"/>
    </source>
</evidence>
<keyword evidence="10" id="KW-1185">Reference proteome</keyword>
<dbReference type="EC" id="2.6.1.13" evidence="3"/>
<proteinExistence type="inferred from homology"/>
<name>A0ABW9FGT6_9NOCA</name>
<evidence type="ECO:0000256" key="3">
    <source>
        <dbReference type="ARBA" id="ARBA00012924"/>
    </source>
</evidence>
<comment type="caution">
    <text evidence="9">The sequence shown here is derived from an EMBL/GenBank/DDBJ whole genome shotgun (WGS) entry which is preliminary data.</text>
</comment>
<keyword evidence="6 8" id="KW-0663">Pyridoxal phosphate</keyword>
<dbReference type="EMBL" id="JBDLNV010000005">
    <property type="protein sequence ID" value="MFM1724776.1"/>
    <property type="molecule type" value="Genomic_DNA"/>
</dbReference>
<evidence type="ECO:0000256" key="6">
    <source>
        <dbReference type="ARBA" id="ARBA00022898"/>
    </source>
</evidence>
<dbReference type="InterPro" id="IPR010164">
    <property type="entry name" value="Orn_aminotrans"/>
</dbReference>
<dbReference type="Proteomes" id="UP001629745">
    <property type="component" value="Unassembled WGS sequence"/>
</dbReference>
<dbReference type="RefSeq" id="WP_420165281.1">
    <property type="nucleotide sequence ID" value="NZ_JBDLNV010000005.1"/>
</dbReference>
<dbReference type="InterPro" id="IPR050103">
    <property type="entry name" value="Class-III_PLP-dep_AT"/>
</dbReference>
<dbReference type="PROSITE" id="PS00600">
    <property type="entry name" value="AA_TRANSFER_CLASS_3"/>
    <property type="match status" value="1"/>
</dbReference>
<evidence type="ECO:0000256" key="5">
    <source>
        <dbReference type="ARBA" id="ARBA00022679"/>
    </source>
</evidence>
<dbReference type="PANTHER" id="PTHR11986:SF18">
    <property type="entry name" value="ORNITHINE AMINOTRANSFERASE, MITOCHONDRIAL"/>
    <property type="match status" value="1"/>
</dbReference>
<comment type="pathway">
    <text evidence="2">Amino-acid biosynthesis; L-proline biosynthesis; L-glutamate 5-semialdehyde from L-ornithine: step 1/1.</text>
</comment>
<sequence>MTVGRQPEAGLVPVTEETRAALARADAHSAHNYSPLPVVIESGSGAWVRGVDGVEYLDVLAGYSALNFGHAHPALVSVAREQLGRLTLTSRAFQHDRFADFCSDLARLCKKDAVLPMNTGAEAVETALKLARKWGYDVKGVERDRAEIITFGGNFHGRTIGIVGFSTDPDARDGFGPFPPGFPSVDYGSSVALADAITENTVAVLVEPIQGEAGVLVPPDGYLAAVRRLCDEHGLLMIADEIQSGLGRTGDTFACDHEAVVPDVYVLGKALGGGIVPVSAVVANWDVMGVLHPGQHGSTFGGNPLACAVGSAVVRLLETGEYQQRSRELGEYLHGLLSALPADRVSEVRGRGLWAGVQLAPGQPAARVICERLLARRVLAKDAHEGTIRIAPPLVISRADLAWAVEQLAEALVGNQGALTLPDTSR</sequence>
<gene>
    <name evidence="9" type="primary">rocD</name>
    <name evidence="9" type="ORF">ABEU20_003371</name>
</gene>